<feature type="binding site" evidence="9">
    <location>
        <position position="191"/>
    </location>
    <ligand>
        <name>Zn(2+)</name>
        <dbReference type="ChEBI" id="CHEBI:29105"/>
        <label>1</label>
    </ligand>
</feature>
<feature type="binding site" evidence="9">
    <location>
        <position position="170"/>
    </location>
    <ligand>
        <name>Ca(2+)</name>
        <dbReference type="ChEBI" id="CHEBI:29108"/>
        <label>3</label>
    </ligand>
</feature>
<name>A0ABD2N9D1_9CUCU</name>
<keyword evidence="3 9" id="KW-0479">Metal-binding</keyword>
<feature type="binding site" evidence="9">
    <location>
        <position position="152"/>
    </location>
    <ligand>
        <name>Zn(2+)</name>
        <dbReference type="ChEBI" id="CHEBI:29105"/>
        <label>1</label>
    </ligand>
</feature>
<keyword evidence="13" id="KW-1185">Reference proteome</keyword>
<feature type="binding site" description="in inhibited form" evidence="9">
    <location>
        <position position="83"/>
    </location>
    <ligand>
        <name>Zn(2+)</name>
        <dbReference type="ChEBI" id="CHEBI:29105"/>
        <label>2</label>
        <note>catalytic</note>
    </ligand>
</feature>
<dbReference type="InterPro" id="IPR036366">
    <property type="entry name" value="PGBDSf"/>
</dbReference>
<dbReference type="InterPro" id="IPR001818">
    <property type="entry name" value="Pept_M10_metallopeptidase"/>
</dbReference>
<dbReference type="EMBL" id="JABFTP020000083">
    <property type="protein sequence ID" value="KAL3275212.1"/>
    <property type="molecule type" value="Genomic_DNA"/>
</dbReference>
<evidence type="ECO:0000256" key="3">
    <source>
        <dbReference type="ARBA" id="ARBA00022723"/>
    </source>
</evidence>
<evidence type="ECO:0000256" key="8">
    <source>
        <dbReference type="PIRSR" id="PIRSR621190-1"/>
    </source>
</evidence>
<proteinExistence type="inferred from homology"/>
<evidence type="ECO:0000313" key="13">
    <source>
        <dbReference type="Proteomes" id="UP001516400"/>
    </source>
</evidence>
<evidence type="ECO:0000256" key="1">
    <source>
        <dbReference type="ARBA" id="ARBA00010370"/>
    </source>
</evidence>
<dbReference type="InterPro" id="IPR021190">
    <property type="entry name" value="Pept_M10A"/>
</dbReference>
<evidence type="ECO:0000313" key="12">
    <source>
        <dbReference type="EMBL" id="KAL3275212.1"/>
    </source>
</evidence>
<dbReference type="GO" id="GO:0006508">
    <property type="term" value="P:proteolysis"/>
    <property type="evidence" value="ECO:0007669"/>
    <property type="project" value="UniProtKB-KW"/>
</dbReference>
<dbReference type="AlphaFoldDB" id="A0ABD2N9D1"/>
<dbReference type="Pfam" id="PF00413">
    <property type="entry name" value="Peptidase_M10"/>
    <property type="match status" value="1"/>
</dbReference>
<dbReference type="FunFam" id="3.40.390.10:FF:000091">
    <property type="entry name" value="Matrix metalloproteinase-16-like Protein"/>
    <property type="match status" value="1"/>
</dbReference>
<dbReference type="Gene3D" id="1.10.101.10">
    <property type="entry name" value="PGBD-like superfamily/PGBD"/>
    <property type="match status" value="1"/>
</dbReference>
<keyword evidence="9" id="KW-0106">Calcium</keyword>
<feature type="binding site" evidence="9">
    <location>
        <position position="219"/>
    </location>
    <ligand>
        <name>Zn(2+)</name>
        <dbReference type="ChEBI" id="CHEBI:29105"/>
        <label>2</label>
        <note>catalytic</note>
    </ligand>
</feature>
<feature type="binding site" evidence="9">
    <location>
        <position position="177"/>
    </location>
    <ligand>
        <name>Zn(2+)</name>
        <dbReference type="ChEBI" id="CHEBI:29105"/>
        <label>1</label>
    </ligand>
</feature>
<organism evidence="12 13">
    <name type="scientific">Cryptolaemus montrouzieri</name>
    <dbReference type="NCBI Taxonomy" id="559131"/>
    <lineage>
        <taxon>Eukaryota</taxon>
        <taxon>Metazoa</taxon>
        <taxon>Ecdysozoa</taxon>
        <taxon>Arthropoda</taxon>
        <taxon>Hexapoda</taxon>
        <taxon>Insecta</taxon>
        <taxon>Pterygota</taxon>
        <taxon>Neoptera</taxon>
        <taxon>Endopterygota</taxon>
        <taxon>Coleoptera</taxon>
        <taxon>Polyphaga</taxon>
        <taxon>Cucujiformia</taxon>
        <taxon>Coccinelloidea</taxon>
        <taxon>Coccinellidae</taxon>
        <taxon>Scymninae</taxon>
        <taxon>Scymnini</taxon>
        <taxon>Cryptolaemus</taxon>
    </lineage>
</organism>
<dbReference type="InterPro" id="IPR036365">
    <property type="entry name" value="PGBD-like_sf"/>
</dbReference>
<evidence type="ECO:0000256" key="7">
    <source>
        <dbReference type="ARBA" id="ARBA00023049"/>
    </source>
</evidence>
<keyword evidence="5" id="KW-0378">Hydrolase</keyword>
<feature type="signal peptide" evidence="10">
    <location>
        <begin position="1"/>
        <end position="15"/>
    </location>
</feature>
<dbReference type="SMART" id="SM00235">
    <property type="entry name" value="ZnMc"/>
    <property type="match status" value="1"/>
</dbReference>
<accession>A0ABD2N9D1</accession>
<evidence type="ECO:0000256" key="5">
    <source>
        <dbReference type="ARBA" id="ARBA00022801"/>
    </source>
</evidence>
<keyword evidence="4 10" id="KW-0732">Signal</keyword>
<feature type="binding site" evidence="9">
    <location>
        <position position="142"/>
    </location>
    <ligand>
        <name>Ca(2+)</name>
        <dbReference type="ChEBI" id="CHEBI:29108"/>
        <label>2</label>
    </ligand>
</feature>
<dbReference type="GO" id="GO:0046872">
    <property type="term" value="F:metal ion binding"/>
    <property type="evidence" value="ECO:0007669"/>
    <property type="project" value="UniProtKB-KW"/>
</dbReference>
<dbReference type="PANTHER" id="PTHR10201:SF291">
    <property type="entry name" value="MATRIX METALLOPROTEINASE 1, ISOFORM C-RELATED"/>
    <property type="match status" value="1"/>
</dbReference>
<evidence type="ECO:0000256" key="9">
    <source>
        <dbReference type="PIRSR" id="PIRSR621190-2"/>
    </source>
</evidence>
<sequence>MLFLLLLIPFVSASADYDVQIVTQYLQTYGYLTHDNKTVSSIGVGGNSSSFQEALIKFQDFFRIEATGELDNETITIMKKPRCGVKDYPQSFTLYDTKWKKNKLGWKFVYGNQQDKSIAEKCFAEWARHTNMTFFMDERKPDIVISYGSVKHRNFYRCKNSSACPFNLDGPGGVLGHAFFPDSSNNCIEIHLDNTENWFKEVGTFPPQNYHSLYYTLLHEIGHSLGIEHTGVNTAVMYPSLNDNRKSVELDQDDINAIQSLYGLPPVKRR</sequence>
<evidence type="ECO:0000256" key="6">
    <source>
        <dbReference type="ARBA" id="ARBA00022833"/>
    </source>
</evidence>
<feature type="active site" evidence="8">
    <location>
        <position position="220"/>
    </location>
</feature>
<feature type="chain" id="PRO_5044801173" description="Peptidase metallopeptidase domain-containing protein" evidence="10">
    <location>
        <begin position="16"/>
        <end position="270"/>
    </location>
</feature>
<feature type="binding site" evidence="9">
    <location>
        <position position="169"/>
    </location>
    <ligand>
        <name>Ca(2+)</name>
        <dbReference type="ChEBI" id="CHEBI:29108"/>
        <label>3</label>
    </ligand>
</feature>
<dbReference type="SUPFAM" id="SSF47090">
    <property type="entry name" value="PGBD-like"/>
    <property type="match status" value="1"/>
</dbReference>
<dbReference type="Proteomes" id="UP001516400">
    <property type="component" value="Unassembled WGS sequence"/>
</dbReference>
<evidence type="ECO:0000256" key="10">
    <source>
        <dbReference type="SAM" id="SignalP"/>
    </source>
</evidence>
<keyword evidence="2" id="KW-0645">Protease</keyword>
<feature type="binding site" evidence="9">
    <location>
        <position position="193"/>
    </location>
    <ligand>
        <name>Ca(2+)</name>
        <dbReference type="ChEBI" id="CHEBI:29108"/>
        <label>3</label>
    </ligand>
</feature>
<dbReference type="PRINTS" id="PR00138">
    <property type="entry name" value="MATRIXIN"/>
</dbReference>
<dbReference type="InterPro" id="IPR006026">
    <property type="entry name" value="Peptidase_Metallo"/>
</dbReference>
<dbReference type="SUPFAM" id="SSF55486">
    <property type="entry name" value="Metalloproteases ('zincins'), catalytic domain"/>
    <property type="match status" value="1"/>
</dbReference>
<feature type="domain" description="Peptidase metallopeptidase" evidence="11">
    <location>
        <begin position="95"/>
        <end position="264"/>
    </location>
</feature>
<dbReference type="InterPro" id="IPR002477">
    <property type="entry name" value="Peptidoglycan-bd-like"/>
</dbReference>
<protein>
    <recommendedName>
        <fullName evidence="11">Peptidase metallopeptidase domain-containing protein</fullName>
    </recommendedName>
</protein>
<dbReference type="Gene3D" id="3.40.390.10">
    <property type="entry name" value="Collagenase (Catalytic Domain)"/>
    <property type="match status" value="1"/>
</dbReference>
<keyword evidence="7" id="KW-0482">Metalloprotease</keyword>
<dbReference type="Pfam" id="PF01471">
    <property type="entry name" value="PG_binding_1"/>
    <property type="match status" value="1"/>
</dbReference>
<comment type="caution">
    <text evidence="12">The sequence shown here is derived from an EMBL/GenBank/DDBJ whole genome shotgun (WGS) entry which is preliminary data.</text>
</comment>
<comment type="similarity">
    <text evidence="1">Belongs to the peptidase M10A family.</text>
</comment>
<comment type="cofactor">
    <cofactor evidence="9">
        <name>Ca(2+)</name>
        <dbReference type="ChEBI" id="CHEBI:29108"/>
    </cofactor>
    <text evidence="9">Can bind about 5 Ca(2+) ions per subunit.</text>
</comment>
<feature type="binding site" evidence="9">
    <location>
        <position position="196"/>
    </location>
    <ligand>
        <name>Ca(2+)</name>
        <dbReference type="ChEBI" id="CHEBI:29108"/>
        <label>3</label>
    </ligand>
</feature>
<dbReference type="PANTHER" id="PTHR10201">
    <property type="entry name" value="MATRIX METALLOPROTEINASE"/>
    <property type="match status" value="1"/>
</dbReference>
<dbReference type="GO" id="GO:0008237">
    <property type="term" value="F:metallopeptidase activity"/>
    <property type="evidence" value="ECO:0007669"/>
    <property type="project" value="UniProtKB-KW"/>
</dbReference>
<feature type="binding site" evidence="9">
    <location>
        <position position="223"/>
    </location>
    <ligand>
        <name>Zn(2+)</name>
        <dbReference type="ChEBI" id="CHEBI:29105"/>
        <label>2</label>
        <note>catalytic</note>
    </ligand>
</feature>
<feature type="binding site" evidence="9">
    <location>
        <position position="229"/>
    </location>
    <ligand>
        <name>Zn(2+)</name>
        <dbReference type="ChEBI" id="CHEBI:29105"/>
        <label>2</label>
        <note>catalytic</note>
    </ligand>
</feature>
<reference evidence="12 13" key="1">
    <citation type="journal article" date="2021" name="BMC Biol.">
        <title>Horizontally acquired antibacterial genes associated with adaptive radiation of ladybird beetles.</title>
        <authorList>
            <person name="Li H.S."/>
            <person name="Tang X.F."/>
            <person name="Huang Y.H."/>
            <person name="Xu Z.Y."/>
            <person name="Chen M.L."/>
            <person name="Du X.Y."/>
            <person name="Qiu B.Y."/>
            <person name="Chen P.T."/>
            <person name="Zhang W."/>
            <person name="Slipinski A."/>
            <person name="Escalona H.E."/>
            <person name="Waterhouse R.M."/>
            <person name="Zwick A."/>
            <person name="Pang H."/>
        </authorList>
    </citation>
    <scope>NUCLEOTIDE SEQUENCE [LARGE SCALE GENOMIC DNA]</scope>
    <source>
        <strain evidence="12">SYSU2018</strain>
    </source>
</reference>
<feature type="binding site" evidence="9">
    <location>
        <position position="196"/>
    </location>
    <ligand>
        <name>Ca(2+)</name>
        <dbReference type="ChEBI" id="CHEBI:29108"/>
        <label>1</label>
    </ligand>
</feature>
<evidence type="ECO:0000256" key="4">
    <source>
        <dbReference type="ARBA" id="ARBA00022729"/>
    </source>
</evidence>
<feature type="binding site" evidence="9">
    <location>
        <position position="237"/>
    </location>
    <ligand>
        <name>Zn(2+)</name>
        <dbReference type="ChEBI" id="CHEBI:29105"/>
        <label>2</label>
        <note>catalytic</note>
    </ligand>
</feature>
<keyword evidence="6 9" id="KW-0862">Zinc</keyword>
<evidence type="ECO:0000259" key="11">
    <source>
        <dbReference type="SMART" id="SM00235"/>
    </source>
</evidence>
<gene>
    <name evidence="12" type="ORF">HHI36_019981</name>
</gene>
<comment type="cofactor">
    <cofactor evidence="9">
        <name>Zn(2+)</name>
        <dbReference type="ChEBI" id="CHEBI:29105"/>
    </cofactor>
    <text evidence="9">Binds 2 Zn(2+) ions per subunit.</text>
</comment>
<dbReference type="InterPro" id="IPR024079">
    <property type="entry name" value="MetalloPept_cat_dom_sf"/>
</dbReference>
<evidence type="ECO:0000256" key="2">
    <source>
        <dbReference type="ARBA" id="ARBA00022670"/>
    </source>
</evidence>